<name>A0A517NVC4_9BACT</name>
<evidence type="ECO:0000313" key="3">
    <source>
        <dbReference type="Proteomes" id="UP000319817"/>
    </source>
</evidence>
<feature type="chain" id="PRO_5021931148" evidence="1">
    <location>
        <begin position="29"/>
        <end position="121"/>
    </location>
</feature>
<accession>A0A517NVC4</accession>
<dbReference type="AlphaFoldDB" id="A0A517NVC4"/>
<dbReference type="Proteomes" id="UP000319817">
    <property type="component" value="Chromosome"/>
</dbReference>
<protein>
    <submittedName>
        <fullName evidence="2">Uncharacterized protein</fullName>
    </submittedName>
</protein>
<evidence type="ECO:0000256" key="1">
    <source>
        <dbReference type="SAM" id="SignalP"/>
    </source>
</evidence>
<feature type="signal peptide" evidence="1">
    <location>
        <begin position="1"/>
        <end position="28"/>
    </location>
</feature>
<dbReference type="OrthoDB" id="290982at2"/>
<keyword evidence="1" id="KW-0732">Signal</keyword>
<organism evidence="2 3">
    <name type="scientific">Stieleria marina</name>
    <dbReference type="NCBI Taxonomy" id="1930275"/>
    <lineage>
        <taxon>Bacteria</taxon>
        <taxon>Pseudomonadati</taxon>
        <taxon>Planctomycetota</taxon>
        <taxon>Planctomycetia</taxon>
        <taxon>Pirellulales</taxon>
        <taxon>Pirellulaceae</taxon>
        <taxon>Stieleria</taxon>
    </lineage>
</organism>
<reference evidence="2 3" key="1">
    <citation type="submission" date="2019-02" db="EMBL/GenBank/DDBJ databases">
        <title>Deep-cultivation of Planctomycetes and their phenomic and genomic characterization uncovers novel biology.</title>
        <authorList>
            <person name="Wiegand S."/>
            <person name="Jogler M."/>
            <person name="Boedeker C."/>
            <person name="Pinto D."/>
            <person name="Vollmers J."/>
            <person name="Rivas-Marin E."/>
            <person name="Kohn T."/>
            <person name="Peeters S.H."/>
            <person name="Heuer A."/>
            <person name="Rast P."/>
            <person name="Oberbeckmann S."/>
            <person name="Bunk B."/>
            <person name="Jeske O."/>
            <person name="Meyerdierks A."/>
            <person name="Storesund J.E."/>
            <person name="Kallscheuer N."/>
            <person name="Luecker S."/>
            <person name="Lage O.M."/>
            <person name="Pohl T."/>
            <person name="Merkel B.J."/>
            <person name="Hornburger P."/>
            <person name="Mueller R.-W."/>
            <person name="Bruemmer F."/>
            <person name="Labrenz M."/>
            <person name="Spormann A.M."/>
            <person name="Op den Camp H."/>
            <person name="Overmann J."/>
            <person name="Amann R."/>
            <person name="Jetten M.S.M."/>
            <person name="Mascher T."/>
            <person name="Medema M.H."/>
            <person name="Devos D.P."/>
            <person name="Kaster A.-K."/>
            <person name="Ovreas L."/>
            <person name="Rohde M."/>
            <person name="Galperin M.Y."/>
            <person name="Jogler C."/>
        </authorList>
    </citation>
    <scope>NUCLEOTIDE SEQUENCE [LARGE SCALE GENOMIC DNA]</scope>
    <source>
        <strain evidence="2 3">K23_9</strain>
    </source>
</reference>
<gene>
    <name evidence="2" type="ORF">K239x_30720</name>
</gene>
<dbReference type="RefSeq" id="WP_145418842.1">
    <property type="nucleotide sequence ID" value="NZ_CP036526.1"/>
</dbReference>
<dbReference type="EMBL" id="CP036526">
    <property type="protein sequence ID" value="QDT11078.1"/>
    <property type="molecule type" value="Genomic_DNA"/>
</dbReference>
<evidence type="ECO:0000313" key="2">
    <source>
        <dbReference type="EMBL" id="QDT11078.1"/>
    </source>
</evidence>
<proteinExistence type="predicted"/>
<keyword evidence="3" id="KW-1185">Reference proteome</keyword>
<sequence length="121" mass="13605" precursor="true">MISISKWLLAPALATCFLLAGDSNSANAQGFSLSIGSSSCGGYGGGYRSARPVYHGGYGHSSHYRSSYRSSYRPSYTPTYRSRFHDTSHYDYHPTEIRRHGNHFDVVPGHYDLHRTGHWHH</sequence>